<dbReference type="Proteomes" id="UP000030748">
    <property type="component" value="Unassembled WGS sequence"/>
</dbReference>
<dbReference type="Pfam" id="PF26168">
    <property type="entry name" value="Glyco_transf_N"/>
    <property type="match status" value="1"/>
</dbReference>
<feature type="domain" description="Glycosyltransferase N-terminal" evidence="6">
    <location>
        <begin position="10"/>
        <end position="138"/>
    </location>
</feature>
<keyword evidence="2 4" id="KW-0328">Glycosyltransferase</keyword>
<dbReference type="InterPro" id="IPR035595">
    <property type="entry name" value="UDP_glycos_trans_CS"/>
</dbReference>
<dbReference type="PROSITE" id="PS00375">
    <property type="entry name" value="UDPGT"/>
    <property type="match status" value="1"/>
</dbReference>
<proteinExistence type="inferred from homology"/>
<dbReference type="GO" id="GO:0080044">
    <property type="term" value="F:quercetin 7-O-glucosyltransferase activity"/>
    <property type="evidence" value="ECO:0000318"/>
    <property type="project" value="GO_Central"/>
</dbReference>
<evidence type="ECO:0000313" key="7">
    <source>
        <dbReference type="EMBL" id="EYU39129.1"/>
    </source>
</evidence>
<dbReference type="PhylomeDB" id="A0A022RGJ9"/>
<dbReference type="InterPro" id="IPR002213">
    <property type="entry name" value="UDP_glucos_trans"/>
</dbReference>
<evidence type="ECO:0000256" key="5">
    <source>
        <dbReference type="RuleBase" id="RU362057"/>
    </source>
</evidence>
<dbReference type="AlphaFoldDB" id="A0A022RGJ9"/>
<keyword evidence="8" id="KW-1185">Reference proteome</keyword>
<dbReference type="GO" id="GO:0005737">
    <property type="term" value="C:cytoplasm"/>
    <property type="evidence" value="ECO:0000318"/>
    <property type="project" value="GO_Central"/>
</dbReference>
<dbReference type="OrthoDB" id="5835829at2759"/>
<name>A0A022RGJ9_ERYGU</name>
<protein>
    <recommendedName>
        <fullName evidence="5">Glycosyltransferase</fullName>
        <ecNumber evidence="5">2.4.1.-</ecNumber>
    </recommendedName>
</protein>
<evidence type="ECO:0000256" key="2">
    <source>
        <dbReference type="ARBA" id="ARBA00022676"/>
    </source>
</evidence>
<keyword evidence="3 4" id="KW-0808">Transferase</keyword>
<evidence type="ECO:0000313" key="8">
    <source>
        <dbReference type="Proteomes" id="UP000030748"/>
    </source>
</evidence>
<organism evidence="7 8">
    <name type="scientific">Erythranthe guttata</name>
    <name type="common">Yellow monkey flower</name>
    <name type="synonym">Mimulus guttatus</name>
    <dbReference type="NCBI Taxonomy" id="4155"/>
    <lineage>
        <taxon>Eukaryota</taxon>
        <taxon>Viridiplantae</taxon>
        <taxon>Streptophyta</taxon>
        <taxon>Embryophyta</taxon>
        <taxon>Tracheophyta</taxon>
        <taxon>Spermatophyta</taxon>
        <taxon>Magnoliopsida</taxon>
        <taxon>eudicotyledons</taxon>
        <taxon>Gunneridae</taxon>
        <taxon>Pentapetalae</taxon>
        <taxon>asterids</taxon>
        <taxon>lamiids</taxon>
        <taxon>Lamiales</taxon>
        <taxon>Phrymaceae</taxon>
        <taxon>Erythranthe</taxon>
    </lineage>
</organism>
<dbReference type="PANTHER" id="PTHR11926:SF1498">
    <property type="entry name" value="GLYCOSYLTRANSFERASE"/>
    <property type="match status" value="1"/>
</dbReference>
<gene>
    <name evidence="7" type="ORF">MIMGU_mgv1a025645mg</name>
</gene>
<dbReference type="eggNOG" id="KOG1192">
    <property type="taxonomic scope" value="Eukaryota"/>
</dbReference>
<reference evidence="7 8" key="1">
    <citation type="journal article" date="2013" name="Proc. Natl. Acad. Sci. U.S.A.">
        <title>Fine-scale variation in meiotic recombination in Mimulus inferred from population shotgun sequencing.</title>
        <authorList>
            <person name="Hellsten U."/>
            <person name="Wright K.M."/>
            <person name="Jenkins J."/>
            <person name="Shu S."/>
            <person name="Yuan Y."/>
            <person name="Wessler S.R."/>
            <person name="Schmutz J."/>
            <person name="Willis J.H."/>
            <person name="Rokhsar D.S."/>
        </authorList>
    </citation>
    <scope>NUCLEOTIDE SEQUENCE [LARGE SCALE GENOMIC DNA]</scope>
    <source>
        <strain evidence="8">cv. DUN x IM62</strain>
    </source>
</reference>
<dbReference type="EC" id="2.4.1.-" evidence="5"/>
<dbReference type="GO" id="GO:0080043">
    <property type="term" value="F:quercetin 3-O-glucosyltransferase activity"/>
    <property type="evidence" value="ECO:0000318"/>
    <property type="project" value="GO_Central"/>
</dbReference>
<dbReference type="InterPro" id="IPR058980">
    <property type="entry name" value="Glyco_transf_N"/>
</dbReference>
<dbReference type="FunFam" id="3.40.50.2000:FF:000027">
    <property type="entry name" value="Glycosyltransferase"/>
    <property type="match status" value="1"/>
</dbReference>
<comment type="similarity">
    <text evidence="1 4">Belongs to the UDP-glycosyltransferase family.</text>
</comment>
<dbReference type="SUPFAM" id="SSF53756">
    <property type="entry name" value="UDP-Glycosyltransferase/glycogen phosphorylase"/>
    <property type="match status" value="1"/>
</dbReference>
<evidence type="ECO:0000259" key="6">
    <source>
        <dbReference type="Pfam" id="PF26168"/>
    </source>
</evidence>
<accession>A0A022RGJ9</accession>
<dbReference type="PANTHER" id="PTHR11926">
    <property type="entry name" value="GLUCOSYL/GLUCURONOSYL TRANSFERASES"/>
    <property type="match status" value="1"/>
</dbReference>
<evidence type="ECO:0000256" key="4">
    <source>
        <dbReference type="RuleBase" id="RU003718"/>
    </source>
</evidence>
<dbReference type="CDD" id="cd03784">
    <property type="entry name" value="GT1_Gtf-like"/>
    <property type="match status" value="1"/>
</dbReference>
<dbReference type="FunFam" id="3.40.50.2000:FF:000065">
    <property type="entry name" value="Glycosyltransferase"/>
    <property type="match status" value="1"/>
</dbReference>
<dbReference type="KEGG" id="egt:105956121"/>
<dbReference type="Gene3D" id="3.40.50.2000">
    <property type="entry name" value="Glycogen Phosphorylase B"/>
    <property type="match status" value="2"/>
</dbReference>
<dbReference type="Pfam" id="PF00201">
    <property type="entry name" value="UDPGT"/>
    <property type="match status" value="1"/>
</dbReference>
<dbReference type="EMBL" id="KI630456">
    <property type="protein sequence ID" value="EYU39129.1"/>
    <property type="molecule type" value="Genomic_DNA"/>
</dbReference>
<evidence type="ECO:0000256" key="3">
    <source>
        <dbReference type="ARBA" id="ARBA00022679"/>
    </source>
</evidence>
<evidence type="ECO:0000256" key="1">
    <source>
        <dbReference type="ARBA" id="ARBA00009995"/>
    </source>
</evidence>
<dbReference type="OMA" id="RINCRYV"/>
<sequence>MESTGKPHAVCIPFPSQGHINPMLKLATLLHRKGFHITFVHTQYNRTRLLESQGDVSLPDFQIAAISDGLPPPPDDGNAATQDIRSLCLSTQVNCLEPLNELIDGLNHRSSCVVPPVSCVVYDMIMSFALDAAERIGVPGVVLQTAGACSFMCNKYLTHLVEKGFVPLKDKSCMTNGYLETQIDWIPGVIPLKLGELTHTIQTTDPNDPLLNFVITQFARSSKAAAIIINSFDALEQNALSSLSSICPPIYTVGPLHLFLDQPPKNPTAKSMTISSLWKEDTTCLKWLDSKPERSVIYVNFGSIAVPTPQQMSELAWGLAGSEENFLWVVRPDLLRRENPAALPPEFREETGERGFVSGWGPQEEVLRHPAVGGFLTHCGWNSVVEGVSAGVPMICWPFFADQRINCRYVCDEWRVGVEMNRDVERDEVGVLVRELMGRERGGALRRRAEEWREKAAAAAAAAVGGDGGGGSSWLKLERLVHEVLIV</sequence>